<dbReference type="GO" id="GO:0034338">
    <property type="term" value="F:short-chain carboxylesterase activity"/>
    <property type="evidence" value="ECO:0007669"/>
    <property type="project" value="TreeGrafter"/>
</dbReference>
<reference evidence="5" key="1">
    <citation type="journal article" name="Emerg. Infect. Dis.">
        <title>Two cases of a newly characterized neisseria species.</title>
        <authorList>
            <person name="Mustapha M."/>
            <person name="Lemos A.P.S."/>
            <person name="Harrison L.H."/>
            <person name="Vantyne D."/>
            <person name="Sacchi C.T."/>
        </authorList>
    </citation>
    <scope>NUCLEOTIDE SEQUENCE</scope>
    <source>
        <strain evidence="5">N.95.16</strain>
    </source>
</reference>
<name>A0A5Q3RXT3_9NEIS</name>
<evidence type="ECO:0000256" key="2">
    <source>
        <dbReference type="ARBA" id="ARBA00022487"/>
    </source>
</evidence>
<proteinExistence type="inferred from homology"/>
<dbReference type="PANTHER" id="PTHR10794">
    <property type="entry name" value="ABHYDROLASE DOMAIN-CONTAINING PROTEIN"/>
    <property type="match status" value="1"/>
</dbReference>
<evidence type="ECO:0000256" key="4">
    <source>
        <dbReference type="PIRSR" id="PIRSR005211-1"/>
    </source>
</evidence>
<evidence type="ECO:0000313" key="5">
    <source>
        <dbReference type="EMBL" id="MRN37924.1"/>
    </source>
</evidence>
<dbReference type="InterPro" id="IPR000952">
    <property type="entry name" value="AB_hydrolase_4_CS"/>
</dbReference>
<comment type="similarity">
    <text evidence="1">Belongs to the AB hydrolase superfamily. AB hydrolase 4 family.</text>
</comment>
<dbReference type="PROSITE" id="PS01133">
    <property type="entry name" value="UPF0017"/>
    <property type="match status" value="1"/>
</dbReference>
<feature type="active site" description="Charge relay system" evidence="4">
    <location>
        <position position="260"/>
    </location>
</feature>
<protein>
    <submittedName>
        <fullName evidence="5">Alpha/beta fold hydrolase</fullName>
    </submittedName>
</protein>
<dbReference type="InterPro" id="IPR012020">
    <property type="entry name" value="ABHD4"/>
</dbReference>
<dbReference type="Pfam" id="PF00561">
    <property type="entry name" value="Abhydrolase_1"/>
    <property type="match status" value="1"/>
</dbReference>
<dbReference type="InterPro" id="IPR029058">
    <property type="entry name" value="AB_hydrolase_fold"/>
</dbReference>
<evidence type="ECO:0000256" key="3">
    <source>
        <dbReference type="ARBA" id="ARBA00022801"/>
    </source>
</evidence>
<dbReference type="EMBL" id="WJXO01000001">
    <property type="protein sequence ID" value="MRN37924.1"/>
    <property type="molecule type" value="Genomic_DNA"/>
</dbReference>
<accession>A0A5Q3RXT3</accession>
<gene>
    <name evidence="5" type="ORF">GJU80_05350</name>
</gene>
<dbReference type="PIRSF" id="PIRSF005211">
    <property type="entry name" value="Ab_hydro_YheT"/>
    <property type="match status" value="1"/>
</dbReference>
<organism evidence="5 6">
    <name type="scientific">Neisseria brasiliensis</name>
    <dbReference type="NCBI Taxonomy" id="2666100"/>
    <lineage>
        <taxon>Bacteria</taxon>
        <taxon>Pseudomonadati</taxon>
        <taxon>Pseudomonadota</taxon>
        <taxon>Betaproteobacteria</taxon>
        <taxon>Neisseriales</taxon>
        <taxon>Neisseriaceae</taxon>
        <taxon>Neisseria</taxon>
    </lineage>
</organism>
<comment type="caution">
    <text evidence="5">The sequence shown here is derived from an EMBL/GenBank/DDBJ whole genome shotgun (WGS) entry which is preliminary data.</text>
</comment>
<keyword evidence="2" id="KW-0719">Serine esterase</keyword>
<evidence type="ECO:0000256" key="1">
    <source>
        <dbReference type="ARBA" id="ARBA00010884"/>
    </source>
</evidence>
<keyword evidence="3 5" id="KW-0378">Hydrolase</keyword>
<feature type="active site" description="Charge relay system" evidence="4">
    <location>
        <position position="138"/>
    </location>
</feature>
<keyword evidence="6" id="KW-1185">Reference proteome</keyword>
<dbReference type="Gene3D" id="3.40.50.1820">
    <property type="entry name" value="alpha/beta hydrolase"/>
    <property type="match status" value="1"/>
</dbReference>
<dbReference type="SUPFAM" id="SSF53474">
    <property type="entry name" value="alpha/beta-Hydrolases"/>
    <property type="match status" value="1"/>
</dbReference>
<sequence length="329" mass="36123">MTHFPPLNTPFWLRNGNAETIFAKTLQGKPPLYRRELLPDSTGQTQVAYDFVDAADPDAPLLVLFHGLEGSSHSHYSVELMKAVQACGWHGVVAHFRGCGGIDNTAPVFYHSGDSAEIGFVLNTLAQRYTKIYAVGVSLGGNALVKYLGEQGRDALSKAAAAVSAPLDLVAAGTRFDKGVTRLLYTRYFLHSLIPKAEAFTRFQTASPLKNCKTLGDFDDLFTAPLHGFTDRIDYYSQSSCKPYLKSVRTPLLMLNAVNDPFLPPEVLPTAADVSDSVTLLQPPHGGHVGFVSQDEGRLNIQWLPRTLLQYFLQFEGESKSETFAKPQI</sequence>
<dbReference type="InterPro" id="IPR000073">
    <property type="entry name" value="AB_hydrolase_1"/>
</dbReference>
<dbReference type="GO" id="GO:0047372">
    <property type="term" value="F:monoacylglycerol lipase activity"/>
    <property type="evidence" value="ECO:0007669"/>
    <property type="project" value="TreeGrafter"/>
</dbReference>
<dbReference type="PANTHER" id="PTHR10794:SF94">
    <property type="entry name" value="ESTERASE YHET-RELATED"/>
    <property type="match status" value="1"/>
</dbReference>
<dbReference type="AlphaFoldDB" id="A0A5Q3RXT3"/>
<feature type="active site" description="Charge relay system" evidence="4">
    <location>
        <position position="288"/>
    </location>
</feature>
<evidence type="ECO:0000313" key="6">
    <source>
        <dbReference type="Proteomes" id="UP000486297"/>
    </source>
</evidence>
<dbReference type="InterPro" id="IPR050960">
    <property type="entry name" value="AB_hydrolase_4_sf"/>
</dbReference>
<dbReference type="Proteomes" id="UP000486297">
    <property type="component" value="Unassembled WGS sequence"/>
</dbReference>
<dbReference type="RefSeq" id="WP_095501731.1">
    <property type="nucleotide sequence ID" value="NZ_CP046027.1"/>
</dbReference>